<dbReference type="SMART" id="SM00387">
    <property type="entry name" value="HATPase_c"/>
    <property type="match status" value="1"/>
</dbReference>
<keyword evidence="15" id="KW-1185">Reference proteome</keyword>
<accession>A0ABQ5UPW6</accession>
<comment type="catalytic activity">
    <reaction evidence="1">
        <text>ATP + protein L-histidine = ADP + protein N-phospho-L-histidine.</text>
        <dbReference type="EC" id="2.7.13.3"/>
    </reaction>
</comment>
<reference evidence="14" key="2">
    <citation type="submission" date="2023-01" db="EMBL/GenBank/DDBJ databases">
        <title>Draft genome sequence of Maritalea porphyrae strain NBRC 107169.</title>
        <authorList>
            <person name="Sun Q."/>
            <person name="Mori K."/>
        </authorList>
    </citation>
    <scope>NUCLEOTIDE SEQUENCE</scope>
    <source>
        <strain evidence="14">NBRC 107169</strain>
    </source>
</reference>
<organism evidence="14 15">
    <name type="scientific">Maritalea porphyrae</name>
    <dbReference type="NCBI Taxonomy" id="880732"/>
    <lineage>
        <taxon>Bacteria</taxon>
        <taxon>Pseudomonadati</taxon>
        <taxon>Pseudomonadota</taxon>
        <taxon>Alphaproteobacteria</taxon>
        <taxon>Hyphomicrobiales</taxon>
        <taxon>Devosiaceae</taxon>
        <taxon>Maritalea</taxon>
    </lineage>
</organism>
<keyword evidence="5" id="KW-0808">Transferase</keyword>
<dbReference type="RefSeq" id="WP_284363353.1">
    <property type="nucleotide sequence ID" value="NZ_BSNI01000002.1"/>
</dbReference>
<dbReference type="Pfam" id="PF00672">
    <property type="entry name" value="HAMP"/>
    <property type="match status" value="1"/>
</dbReference>
<dbReference type="PROSITE" id="PS50109">
    <property type="entry name" value="HIS_KIN"/>
    <property type="match status" value="1"/>
</dbReference>
<dbReference type="Gene3D" id="1.10.287.130">
    <property type="match status" value="1"/>
</dbReference>
<evidence type="ECO:0000256" key="4">
    <source>
        <dbReference type="ARBA" id="ARBA00022553"/>
    </source>
</evidence>
<dbReference type="Gene3D" id="6.10.340.10">
    <property type="match status" value="1"/>
</dbReference>
<feature type="domain" description="Histidine kinase" evidence="12">
    <location>
        <begin position="460"/>
        <end position="676"/>
    </location>
</feature>
<dbReference type="Gene3D" id="3.30.565.10">
    <property type="entry name" value="Histidine kinase-like ATPase, C-terminal domain"/>
    <property type="match status" value="1"/>
</dbReference>
<evidence type="ECO:0000256" key="10">
    <source>
        <dbReference type="SAM" id="Coils"/>
    </source>
</evidence>
<evidence type="ECO:0000256" key="6">
    <source>
        <dbReference type="ARBA" id="ARBA00022741"/>
    </source>
</evidence>
<dbReference type="EMBL" id="BSNI01000002">
    <property type="protein sequence ID" value="GLQ17310.1"/>
    <property type="molecule type" value="Genomic_DNA"/>
</dbReference>
<evidence type="ECO:0000259" key="13">
    <source>
        <dbReference type="PROSITE" id="PS50885"/>
    </source>
</evidence>
<evidence type="ECO:0000256" key="5">
    <source>
        <dbReference type="ARBA" id="ARBA00022679"/>
    </source>
</evidence>
<dbReference type="PRINTS" id="PR00344">
    <property type="entry name" value="BCTRLSENSOR"/>
</dbReference>
<dbReference type="InterPro" id="IPR036097">
    <property type="entry name" value="HisK_dim/P_sf"/>
</dbReference>
<dbReference type="PANTHER" id="PTHR43065:SF10">
    <property type="entry name" value="PEROXIDE STRESS-ACTIVATED HISTIDINE KINASE MAK3"/>
    <property type="match status" value="1"/>
</dbReference>
<dbReference type="PROSITE" id="PS50885">
    <property type="entry name" value="HAMP"/>
    <property type="match status" value="1"/>
</dbReference>
<evidence type="ECO:0000256" key="11">
    <source>
        <dbReference type="SAM" id="Phobius"/>
    </source>
</evidence>
<feature type="transmembrane region" description="Helical" evidence="11">
    <location>
        <begin position="346"/>
        <end position="365"/>
    </location>
</feature>
<keyword evidence="7" id="KW-0418">Kinase</keyword>
<dbReference type="InterPro" id="IPR036890">
    <property type="entry name" value="HATPase_C_sf"/>
</dbReference>
<evidence type="ECO:0000313" key="15">
    <source>
        <dbReference type="Proteomes" id="UP001161405"/>
    </source>
</evidence>
<comment type="caution">
    <text evidence="14">The sequence shown here is derived from an EMBL/GenBank/DDBJ whole genome shotgun (WGS) entry which is preliminary data.</text>
</comment>
<dbReference type="Pfam" id="PF02518">
    <property type="entry name" value="HATPase_c"/>
    <property type="match status" value="1"/>
</dbReference>
<dbReference type="Pfam" id="PF00512">
    <property type="entry name" value="HisKA"/>
    <property type="match status" value="1"/>
</dbReference>
<keyword evidence="4" id="KW-0597">Phosphoprotein</keyword>
<dbReference type="Proteomes" id="UP001161405">
    <property type="component" value="Unassembled WGS sequence"/>
</dbReference>
<dbReference type="InterPro" id="IPR003660">
    <property type="entry name" value="HAMP_dom"/>
</dbReference>
<sequence>MSDQPKNVIVGGFLNRLPGASTVWGRLFASFVLISAIMSIIAATTVIQFTQLGDDIDEIVHDQMPEIVQINEIAASATELASMATLLAEPHLRASQPEFQQNLNQALISLAEKISSASESSLDDARLEIESHIKALLAFSDQQFLLEKAMIGRAEEIRWLQADFQGEISPLLLDISFNIENALSHLDESQGESWAQSEFELLRSESAKRDLVQDAGREGAFAITAMLQAANAQTTDGLDQFSDISADSLDRATRILAELGDAGGLITLRQSLAQLRQLSQGDDGIFAVGRRLVQTRQNVLLELAQTQQSLSEFQSKLSAIGSTRRATAVQVAGDALSAMQLASGRIVALTIAGLMAALAIVIFYVRRRIVARLRDLSITLRAIARGETDSAAIPVGTDEIGRMGEAVEVFRQSVKEREQNLARLRTEIEERKRANDQLQKTQADLVQAGKLAALGQLSAGISHELNQPISATRFAAHNALTRLESKTDKTALDKAFNKIIRMTDRMSALVNQFAHFARRSDYKIVDMALLPSVDRAIELMQPSILEQKNLTIDLDREALHAQVMADPLLVEQVLVNLISNAVDAVVEANNTDGKIRITADATEGRVTVKVIDNGIGLQVDQKDPFDPFVTTKEVGKGTGLGLSISYTIAQDLGGALRLENNQGRGATALFELERAT</sequence>
<evidence type="ECO:0000256" key="3">
    <source>
        <dbReference type="ARBA" id="ARBA00012438"/>
    </source>
</evidence>
<keyword evidence="9" id="KW-0902">Two-component regulatory system</keyword>
<keyword evidence="8" id="KW-0067">ATP-binding</keyword>
<evidence type="ECO:0000256" key="9">
    <source>
        <dbReference type="ARBA" id="ARBA00023012"/>
    </source>
</evidence>
<feature type="transmembrane region" description="Helical" evidence="11">
    <location>
        <begin position="23"/>
        <end position="47"/>
    </location>
</feature>
<reference evidence="14" key="1">
    <citation type="journal article" date="2014" name="Int. J. Syst. Evol. Microbiol.">
        <title>Complete genome of a new Firmicutes species belonging to the dominant human colonic microbiota ('Ruminococcus bicirculans') reveals two chromosomes and a selective capacity to utilize plant glucans.</title>
        <authorList>
            <consortium name="NISC Comparative Sequencing Program"/>
            <person name="Wegmann U."/>
            <person name="Louis P."/>
            <person name="Goesmann A."/>
            <person name="Henrissat B."/>
            <person name="Duncan S.H."/>
            <person name="Flint H.J."/>
        </authorList>
    </citation>
    <scope>NUCLEOTIDE SEQUENCE</scope>
    <source>
        <strain evidence="14">NBRC 107169</strain>
    </source>
</reference>
<proteinExistence type="predicted"/>
<keyword evidence="11" id="KW-0472">Membrane</keyword>
<protein>
    <recommendedName>
        <fullName evidence="3">histidine kinase</fullName>
        <ecNumber evidence="3">2.7.13.3</ecNumber>
    </recommendedName>
</protein>
<dbReference type="InterPro" id="IPR004358">
    <property type="entry name" value="Sig_transdc_His_kin-like_C"/>
</dbReference>
<gene>
    <name evidence="14" type="ORF">GCM10007879_15590</name>
</gene>
<keyword evidence="10" id="KW-0175">Coiled coil</keyword>
<dbReference type="PANTHER" id="PTHR43065">
    <property type="entry name" value="SENSOR HISTIDINE KINASE"/>
    <property type="match status" value="1"/>
</dbReference>
<evidence type="ECO:0000313" key="14">
    <source>
        <dbReference type="EMBL" id="GLQ17310.1"/>
    </source>
</evidence>
<dbReference type="InterPro" id="IPR005467">
    <property type="entry name" value="His_kinase_dom"/>
</dbReference>
<keyword evidence="6" id="KW-0547">Nucleotide-binding</keyword>
<evidence type="ECO:0000256" key="8">
    <source>
        <dbReference type="ARBA" id="ARBA00022840"/>
    </source>
</evidence>
<dbReference type="SUPFAM" id="SSF55874">
    <property type="entry name" value="ATPase domain of HSP90 chaperone/DNA topoisomerase II/histidine kinase"/>
    <property type="match status" value="1"/>
</dbReference>
<name>A0ABQ5UPW6_9HYPH</name>
<evidence type="ECO:0000256" key="7">
    <source>
        <dbReference type="ARBA" id="ARBA00022777"/>
    </source>
</evidence>
<comment type="subcellular location">
    <subcellularLocation>
        <location evidence="2">Membrane</location>
    </subcellularLocation>
</comment>
<dbReference type="CDD" id="cd00082">
    <property type="entry name" value="HisKA"/>
    <property type="match status" value="1"/>
</dbReference>
<dbReference type="EC" id="2.7.13.3" evidence="3"/>
<feature type="domain" description="HAMP" evidence="13">
    <location>
        <begin position="367"/>
        <end position="419"/>
    </location>
</feature>
<dbReference type="SMART" id="SM00388">
    <property type="entry name" value="HisKA"/>
    <property type="match status" value="1"/>
</dbReference>
<dbReference type="InterPro" id="IPR003661">
    <property type="entry name" value="HisK_dim/P_dom"/>
</dbReference>
<evidence type="ECO:0000259" key="12">
    <source>
        <dbReference type="PROSITE" id="PS50109"/>
    </source>
</evidence>
<evidence type="ECO:0000256" key="1">
    <source>
        <dbReference type="ARBA" id="ARBA00000085"/>
    </source>
</evidence>
<keyword evidence="11" id="KW-1133">Transmembrane helix</keyword>
<keyword evidence="11" id="KW-0812">Transmembrane</keyword>
<evidence type="ECO:0000256" key="2">
    <source>
        <dbReference type="ARBA" id="ARBA00004370"/>
    </source>
</evidence>
<dbReference type="SUPFAM" id="SSF47384">
    <property type="entry name" value="Homodimeric domain of signal transducing histidine kinase"/>
    <property type="match status" value="1"/>
</dbReference>
<dbReference type="InterPro" id="IPR003594">
    <property type="entry name" value="HATPase_dom"/>
</dbReference>
<feature type="coiled-coil region" evidence="10">
    <location>
        <begin position="407"/>
        <end position="444"/>
    </location>
</feature>
<dbReference type="SMART" id="SM00304">
    <property type="entry name" value="HAMP"/>
    <property type="match status" value="1"/>
</dbReference>